<keyword evidence="2 5" id="KW-0812">Transmembrane</keyword>
<gene>
    <name evidence="7" type="ordered locus">PCC_0209</name>
</gene>
<dbReference type="PANTHER" id="PTHR42714:SF6">
    <property type="entry name" value="TRANSLATION INITIATION FACTOR IF-2"/>
    <property type="match status" value="1"/>
</dbReference>
<dbReference type="Pfam" id="PF05128">
    <property type="entry name" value="DUF697"/>
    <property type="match status" value="1"/>
</dbReference>
<dbReference type="NCBIfam" id="TIGR00231">
    <property type="entry name" value="small_GTP"/>
    <property type="match status" value="1"/>
</dbReference>
<comment type="subcellular location">
    <subcellularLocation>
        <location evidence="1">Membrane</location>
        <topology evidence="1">Multi-pass membrane protein</topology>
    </subcellularLocation>
</comment>
<sequence length="420" mass="47435">MKISLNLNSIVSGYDSNTNFQSLEYYKLALHQWRSQIKLRSREQIILGPELLIVDEQLKKLDKEYLEIATLGRVGVGKSSLLNALLGKSHFPTSIAHGSTRTQSSILWKDYIKGDNLVELIDTPGIDEISAAAREHLALRVALSAHMVLFVIDSDLTNIDLYHIKNLITWGKPVIVVLNRIDYYLEKEKNHLIDSIAAKLPKCQMGIKLVAVEAAPRIASLSPNGKFHGKRQPSRIESLKQVLKQDLEGYGKEMVILNAFQTVNQFNNLLCRWRLQQKKYSAQKIIGIYAIIGSLGIIVNPNISVDLIFILILNTILIYHLSEIYSLKLNESKLKRLIIKIATHITLFGGISLGIQLFLLFLNKDSSMLSPRSNNFYIFSTVTITISHIFSTIYICRSIGNLTAVELLCTDYLLTRKFIP</sequence>
<keyword evidence="7" id="KW-0934">Plastid</keyword>
<reference evidence="7" key="2">
    <citation type="journal article" date="2008" name="Curr. Biol.">
        <title>Chromatophore genome sequence of Paulinella sheds light on acquisition of photosynthesis by eukaryotes.</title>
        <authorList>
            <person name="Nowack E.C.M."/>
            <person name="Melkonian M."/>
            <person name="Gloeckner G."/>
        </authorList>
    </citation>
    <scope>NUCLEOTIDE SEQUENCE [LARGE SCALE GENOMIC DNA]</scope>
</reference>
<dbReference type="InterPro" id="IPR027417">
    <property type="entry name" value="P-loop_NTPase"/>
</dbReference>
<feature type="transmembrane region" description="Helical" evidence="5">
    <location>
        <begin position="307"/>
        <end position="325"/>
    </location>
</feature>
<organism evidence="7">
    <name type="scientific">Paulinella chromatophora</name>
    <dbReference type="NCBI Taxonomy" id="39717"/>
    <lineage>
        <taxon>Eukaryota</taxon>
        <taxon>Sar</taxon>
        <taxon>Rhizaria</taxon>
        <taxon>Cercozoa</taxon>
        <taxon>Imbricatea</taxon>
        <taxon>Silicofilosea</taxon>
        <taxon>Euglyphida</taxon>
        <taxon>Paulinellidae</taxon>
        <taxon>Paulinella</taxon>
    </lineage>
</organism>
<evidence type="ECO:0000256" key="2">
    <source>
        <dbReference type="ARBA" id="ARBA00022692"/>
    </source>
</evidence>
<proteinExistence type="predicted"/>
<dbReference type="GeneID" id="6482057"/>
<evidence type="ECO:0000256" key="4">
    <source>
        <dbReference type="ARBA" id="ARBA00023136"/>
    </source>
</evidence>
<dbReference type="RefSeq" id="YP_002048869.1">
    <property type="nucleotide sequence ID" value="NC_011087.1"/>
</dbReference>
<dbReference type="InterPro" id="IPR021147">
    <property type="entry name" value="DUF697"/>
</dbReference>
<dbReference type="Gene3D" id="3.40.50.300">
    <property type="entry name" value="P-loop containing nucleotide triphosphate hydrolases"/>
    <property type="match status" value="1"/>
</dbReference>
<name>B1X3Z0_PAUCH</name>
<reference evidence="7" key="1">
    <citation type="submission" date="2007-08" db="EMBL/GenBank/DDBJ databases">
        <authorList>
            <person name="Gloeckner G."/>
            <person name="Nowack E."/>
            <person name="Melkonian M."/>
        </authorList>
    </citation>
    <scope>NUCLEOTIDE SEQUENCE</scope>
</reference>
<dbReference type="GO" id="GO:0002098">
    <property type="term" value="P:tRNA wobble uridine modification"/>
    <property type="evidence" value="ECO:0007669"/>
    <property type="project" value="TreeGrafter"/>
</dbReference>
<feature type="transmembrane region" description="Helical" evidence="5">
    <location>
        <begin position="376"/>
        <end position="396"/>
    </location>
</feature>
<keyword evidence="3 5" id="KW-1133">Transmembrane helix</keyword>
<geneLocation type="organellar chromatophore" evidence="7"/>
<dbReference type="SUPFAM" id="SSF52540">
    <property type="entry name" value="P-loop containing nucleoside triphosphate hydrolases"/>
    <property type="match status" value="1"/>
</dbReference>
<dbReference type="GO" id="GO:0005525">
    <property type="term" value="F:GTP binding"/>
    <property type="evidence" value="ECO:0007669"/>
    <property type="project" value="InterPro"/>
</dbReference>
<evidence type="ECO:0000256" key="5">
    <source>
        <dbReference type="SAM" id="Phobius"/>
    </source>
</evidence>
<keyword evidence="4 5" id="KW-0472">Membrane</keyword>
<feature type="domain" description="G" evidence="6">
    <location>
        <begin position="68"/>
        <end position="180"/>
    </location>
</feature>
<protein>
    <submittedName>
        <fullName evidence="7">Possible GTPase</fullName>
    </submittedName>
</protein>
<feature type="transmembrane region" description="Helical" evidence="5">
    <location>
        <begin position="282"/>
        <end position="301"/>
    </location>
</feature>
<feature type="transmembrane region" description="Helical" evidence="5">
    <location>
        <begin position="337"/>
        <end position="361"/>
    </location>
</feature>
<evidence type="ECO:0000259" key="6">
    <source>
        <dbReference type="Pfam" id="PF01926"/>
    </source>
</evidence>
<evidence type="ECO:0000313" key="7">
    <source>
        <dbReference type="EMBL" id="ACB42659.1"/>
    </source>
</evidence>
<dbReference type="InterPro" id="IPR006073">
    <property type="entry name" value="GTP-bd"/>
</dbReference>
<dbReference type="Pfam" id="PF01926">
    <property type="entry name" value="MMR_HSR1"/>
    <property type="match status" value="1"/>
</dbReference>
<dbReference type="GO" id="GO:0005737">
    <property type="term" value="C:cytoplasm"/>
    <property type="evidence" value="ECO:0007669"/>
    <property type="project" value="TreeGrafter"/>
</dbReference>
<dbReference type="GO" id="GO:0016020">
    <property type="term" value="C:membrane"/>
    <property type="evidence" value="ECO:0007669"/>
    <property type="project" value="UniProtKB-SubCell"/>
</dbReference>
<evidence type="ECO:0000256" key="1">
    <source>
        <dbReference type="ARBA" id="ARBA00004141"/>
    </source>
</evidence>
<dbReference type="PANTHER" id="PTHR42714">
    <property type="entry name" value="TRNA MODIFICATION GTPASE GTPBP3"/>
    <property type="match status" value="1"/>
</dbReference>
<dbReference type="InterPro" id="IPR005225">
    <property type="entry name" value="Small_GTP-bd"/>
</dbReference>
<dbReference type="AlphaFoldDB" id="B1X3Z0"/>
<evidence type="ECO:0000256" key="3">
    <source>
        <dbReference type="ARBA" id="ARBA00022989"/>
    </source>
</evidence>
<dbReference type="CDD" id="cd00880">
    <property type="entry name" value="Era_like"/>
    <property type="match status" value="1"/>
</dbReference>
<accession>B1X3Z0</accession>
<dbReference type="GO" id="GO:0030488">
    <property type="term" value="P:tRNA methylation"/>
    <property type="evidence" value="ECO:0007669"/>
    <property type="project" value="TreeGrafter"/>
</dbReference>
<dbReference type="EMBL" id="CP000815">
    <property type="protein sequence ID" value="ACB42659.1"/>
    <property type="molecule type" value="Genomic_DNA"/>
</dbReference>